<gene>
    <name evidence="1" type="ORF">NKI81_07215</name>
</gene>
<dbReference type="EMBL" id="JAMYRI010000003">
    <property type="protein sequence ID" value="MER9283751.1"/>
    <property type="molecule type" value="Genomic_DNA"/>
</dbReference>
<comment type="caution">
    <text evidence="1">The sequence shown here is derived from an EMBL/GenBank/DDBJ whole genome shotgun (WGS) entry which is preliminary data.</text>
</comment>
<reference evidence="1 2" key="1">
    <citation type="journal article" date="2024" name="Proc. Natl. Acad. Sci. U.S.A.">
        <title>The evolutionary genomics of adaptation to stress in wild rhizobium bacteria.</title>
        <authorList>
            <person name="Kehlet-Delgado H."/>
            <person name="Montoya A.P."/>
            <person name="Jensen K.T."/>
            <person name="Wendlandt C.E."/>
            <person name="Dexheimer C."/>
            <person name="Roberts M."/>
            <person name="Torres Martinez L."/>
            <person name="Friesen M.L."/>
            <person name="Griffitts J.S."/>
            <person name="Porter S.S."/>
        </authorList>
    </citation>
    <scope>NUCLEOTIDE SEQUENCE [LARGE SCALE GENOMIC DNA]</scope>
    <source>
        <strain evidence="1 2">M0468</strain>
    </source>
</reference>
<protein>
    <submittedName>
        <fullName evidence="1">Uncharacterized protein</fullName>
    </submittedName>
</protein>
<dbReference type="Proteomes" id="UP001480082">
    <property type="component" value="Unassembled WGS sequence"/>
</dbReference>
<keyword evidence="2" id="KW-1185">Reference proteome</keyword>
<proteinExistence type="predicted"/>
<accession>A0ACC6SVH0</accession>
<sequence>MMSGTVTSRALGMRVASLRARMQAAEVTESELMTFQKVVAIMEDALGRIDGDDLIAASFVNDLSPDTVADHADTQQTF</sequence>
<organism evidence="1 2">
    <name type="scientific">Mesorhizobium australicum</name>
    <dbReference type="NCBI Taxonomy" id="536018"/>
    <lineage>
        <taxon>Bacteria</taxon>
        <taxon>Pseudomonadati</taxon>
        <taxon>Pseudomonadota</taxon>
        <taxon>Alphaproteobacteria</taxon>
        <taxon>Hyphomicrobiales</taxon>
        <taxon>Phyllobacteriaceae</taxon>
        <taxon>Mesorhizobium</taxon>
    </lineage>
</organism>
<name>A0ACC6SVH0_9HYPH</name>
<evidence type="ECO:0000313" key="1">
    <source>
        <dbReference type="EMBL" id="MER9283751.1"/>
    </source>
</evidence>
<evidence type="ECO:0000313" key="2">
    <source>
        <dbReference type="Proteomes" id="UP001480082"/>
    </source>
</evidence>